<protein>
    <submittedName>
        <fullName evidence="1">Uncharacterized protein</fullName>
    </submittedName>
</protein>
<comment type="caution">
    <text evidence="1">The sequence shown here is derived from an EMBL/GenBank/DDBJ whole genome shotgun (WGS) entry which is preliminary data.</text>
</comment>
<evidence type="ECO:0000313" key="1">
    <source>
        <dbReference type="EMBL" id="KAK7497504.1"/>
    </source>
</evidence>
<reference evidence="1 2" key="1">
    <citation type="journal article" date="2023" name="Sci. Data">
        <title>Genome assembly of the Korean intertidal mud-creeper Batillaria attramentaria.</title>
        <authorList>
            <person name="Patra A.K."/>
            <person name="Ho P.T."/>
            <person name="Jun S."/>
            <person name="Lee S.J."/>
            <person name="Kim Y."/>
            <person name="Won Y.J."/>
        </authorList>
    </citation>
    <scope>NUCLEOTIDE SEQUENCE [LARGE SCALE GENOMIC DNA]</scope>
    <source>
        <strain evidence="1">Wonlab-2016</strain>
    </source>
</reference>
<accession>A0ABD0LD65</accession>
<name>A0ABD0LD65_9CAEN</name>
<keyword evidence="2" id="KW-1185">Reference proteome</keyword>
<dbReference type="AlphaFoldDB" id="A0ABD0LD65"/>
<organism evidence="1 2">
    <name type="scientific">Batillaria attramentaria</name>
    <dbReference type="NCBI Taxonomy" id="370345"/>
    <lineage>
        <taxon>Eukaryota</taxon>
        <taxon>Metazoa</taxon>
        <taxon>Spiralia</taxon>
        <taxon>Lophotrochozoa</taxon>
        <taxon>Mollusca</taxon>
        <taxon>Gastropoda</taxon>
        <taxon>Caenogastropoda</taxon>
        <taxon>Sorbeoconcha</taxon>
        <taxon>Cerithioidea</taxon>
        <taxon>Batillariidae</taxon>
        <taxon>Batillaria</taxon>
    </lineage>
</organism>
<dbReference type="Proteomes" id="UP001519460">
    <property type="component" value="Unassembled WGS sequence"/>
</dbReference>
<evidence type="ECO:0000313" key="2">
    <source>
        <dbReference type="Proteomes" id="UP001519460"/>
    </source>
</evidence>
<dbReference type="EMBL" id="JACVVK020000057">
    <property type="protein sequence ID" value="KAK7497504.1"/>
    <property type="molecule type" value="Genomic_DNA"/>
</dbReference>
<proteinExistence type="predicted"/>
<gene>
    <name evidence="1" type="ORF">BaRGS_00011144</name>
</gene>
<sequence>MRPIWLPVILQKPKHLSLEKNKQTTKTASHSAYFLSWSSKGKSVAAESRRECRQDRIFAPLVSNAVKVAAGVGDGTGGVVDGRASRQLSEELNGISTDHIRLAANVAQLTTSQY</sequence>